<keyword evidence="3" id="KW-1185">Reference proteome</keyword>
<name>A0A250WZS9_9CHLO</name>
<feature type="compositionally biased region" description="Polar residues" evidence="1">
    <location>
        <begin position="72"/>
        <end position="82"/>
    </location>
</feature>
<sequence length="496" mass="53259">MASPDLLKAPPLVSLGEGLCHDLQKSSGSPLHERGEGLMGSRGSGFPLGKTPVSFKASQRSRAIHSGDPLMDSNNNRQQPQLTPGDIQMNHPLPKLLPPLGAAAASEYMSWHHSLIPRSRGPSAYIKRHHASHGLLSAGGHSAQQSAPQASDMAPERMGPPTAVRQAIIQALAINAEMRPGQAKDASVESMQSQWKTASVGDLEALDSILDHLVVADSRMREALLKGPLISFETVVPDPDVLRARLLEEEDERNATFITAVQGVEGEQGLGGGQAEEALEVPYEVLSSPAQAQINRHSPGTTILETQSLQYAAPAPTRFEDMAALRESIPIPVLPKLARMYITTRQAAEKQAPPLPPPTAEYLIRSRPPPFIAAPSYDELCGQIRDVQKQYTCGTSRAPSPAKSLRPQTNMDMYISGLDGPSLDEVVAYEELPVGLERSRPSFVALRKGSGRNTMKTGRHSIERSGVISPSRPSTDIASSGALGPWDGTSSRGRQQ</sequence>
<dbReference type="OrthoDB" id="536501at2759"/>
<feature type="region of interest" description="Disordered" evidence="1">
    <location>
        <begin position="137"/>
        <end position="159"/>
    </location>
</feature>
<gene>
    <name evidence="2" type="ORF">CEUSTIGMA_g3740.t1</name>
</gene>
<feature type="region of interest" description="Disordered" evidence="1">
    <location>
        <begin position="447"/>
        <end position="496"/>
    </location>
</feature>
<comment type="caution">
    <text evidence="2">The sequence shown here is derived from an EMBL/GenBank/DDBJ whole genome shotgun (WGS) entry which is preliminary data.</text>
</comment>
<proteinExistence type="predicted"/>
<evidence type="ECO:0000313" key="3">
    <source>
        <dbReference type="Proteomes" id="UP000232323"/>
    </source>
</evidence>
<dbReference type="EMBL" id="BEGY01000016">
    <property type="protein sequence ID" value="GAX76295.1"/>
    <property type="molecule type" value="Genomic_DNA"/>
</dbReference>
<feature type="region of interest" description="Disordered" evidence="1">
    <location>
        <begin position="20"/>
        <end position="91"/>
    </location>
</feature>
<dbReference type="Proteomes" id="UP000232323">
    <property type="component" value="Unassembled WGS sequence"/>
</dbReference>
<dbReference type="AlphaFoldDB" id="A0A250WZS9"/>
<accession>A0A250WZS9</accession>
<evidence type="ECO:0000256" key="1">
    <source>
        <dbReference type="SAM" id="MobiDB-lite"/>
    </source>
</evidence>
<evidence type="ECO:0000313" key="2">
    <source>
        <dbReference type="EMBL" id="GAX76295.1"/>
    </source>
</evidence>
<protein>
    <submittedName>
        <fullName evidence="2">Uncharacterized protein</fullName>
    </submittedName>
</protein>
<reference evidence="2 3" key="1">
    <citation type="submission" date="2017-08" db="EMBL/GenBank/DDBJ databases">
        <title>Acidophilic green algal genome provides insights into adaptation to an acidic environment.</title>
        <authorList>
            <person name="Hirooka S."/>
            <person name="Hirose Y."/>
            <person name="Kanesaki Y."/>
            <person name="Higuchi S."/>
            <person name="Fujiwara T."/>
            <person name="Onuma R."/>
            <person name="Era A."/>
            <person name="Ohbayashi R."/>
            <person name="Uzuka A."/>
            <person name="Nozaki H."/>
            <person name="Yoshikawa H."/>
            <person name="Miyagishima S.Y."/>
        </authorList>
    </citation>
    <scope>NUCLEOTIDE SEQUENCE [LARGE SCALE GENOMIC DNA]</scope>
    <source>
        <strain evidence="2 3">NIES-2499</strain>
    </source>
</reference>
<organism evidence="2 3">
    <name type="scientific">Chlamydomonas eustigma</name>
    <dbReference type="NCBI Taxonomy" id="1157962"/>
    <lineage>
        <taxon>Eukaryota</taxon>
        <taxon>Viridiplantae</taxon>
        <taxon>Chlorophyta</taxon>
        <taxon>core chlorophytes</taxon>
        <taxon>Chlorophyceae</taxon>
        <taxon>CS clade</taxon>
        <taxon>Chlamydomonadales</taxon>
        <taxon>Chlamydomonadaceae</taxon>
        <taxon>Chlamydomonas</taxon>
    </lineage>
</organism>